<accession>A0ABT6YX98</accession>
<dbReference type="SUPFAM" id="SSF47413">
    <property type="entry name" value="lambda repressor-like DNA-binding domains"/>
    <property type="match status" value="1"/>
</dbReference>
<gene>
    <name evidence="2" type="ORF">QM481_02225</name>
</gene>
<dbReference type="CDD" id="cd00093">
    <property type="entry name" value="HTH_XRE"/>
    <property type="match status" value="1"/>
</dbReference>
<name>A0ABT6YX98_9BACT</name>
<dbReference type="InterPro" id="IPR001387">
    <property type="entry name" value="Cro/C1-type_HTH"/>
</dbReference>
<protein>
    <recommendedName>
        <fullName evidence="1">HTH cro/C1-type domain-containing protein</fullName>
    </recommendedName>
</protein>
<organism evidence="2 3">
    <name type="scientific">Flectobacillus rivi</name>
    <dbReference type="NCBI Taxonomy" id="2984209"/>
    <lineage>
        <taxon>Bacteria</taxon>
        <taxon>Pseudomonadati</taxon>
        <taxon>Bacteroidota</taxon>
        <taxon>Cytophagia</taxon>
        <taxon>Cytophagales</taxon>
        <taxon>Flectobacillaceae</taxon>
        <taxon>Flectobacillus</taxon>
    </lineage>
</organism>
<dbReference type="EMBL" id="JASHIE010000001">
    <property type="protein sequence ID" value="MDI9873322.1"/>
    <property type="molecule type" value="Genomic_DNA"/>
</dbReference>
<dbReference type="Gene3D" id="1.10.260.40">
    <property type="entry name" value="lambda repressor-like DNA-binding domains"/>
    <property type="match status" value="1"/>
</dbReference>
<proteinExistence type="predicted"/>
<comment type="caution">
    <text evidence="2">The sequence shown here is derived from an EMBL/GenBank/DDBJ whole genome shotgun (WGS) entry which is preliminary data.</text>
</comment>
<evidence type="ECO:0000313" key="3">
    <source>
        <dbReference type="Proteomes" id="UP001225761"/>
    </source>
</evidence>
<evidence type="ECO:0000313" key="2">
    <source>
        <dbReference type="EMBL" id="MDI9873322.1"/>
    </source>
</evidence>
<dbReference type="Proteomes" id="UP001225761">
    <property type="component" value="Unassembled WGS sequence"/>
</dbReference>
<dbReference type="InterPro" id="IPR010982">
    <property type="entry name" value="Lambda_DNA-bd_dom_sf"/>
</dbReference>
<dbReference type="PROSITE" id="PS50943">
    <property type="entry name" value="HTH_CROC1"/>
    <property type="match status" value="1"/>
</dbReference>
<evidence type="ECO:0000259" key="1">
    <source>
        <dbReference type="PROSITE" id="PS50943"/>
    </source>
</evidence>
<keyword evidence="3" id="KW-1185">Reference proteome</keyword>
<reference evidence="2 3" key="1">
    <citation type="submission" date="2023-05" db="EMBL/GenBank/DDBJ databases">
        <title>Novel species of genus Flectobacillus isolated from stream in China.</title>
        <authorList>
            <person name="Lu H."/>
        </authorList>
    </citation>
    <scope>NUCLEOTIDE SEQUENCE [LARGE SCALE GENOMIC DNA]</scope>
    <source>
        <strain evidence="2 3">LFS242W</strain>
    </source>
</reference>
<feature type="domain" description="HTH cro/C1-type" evidence="1">
    <location>
        <begin position="68"/>
        <end position="122"/>
    </location>
</feature>
<dbReference type="RefSeq" id="WP_283380490.1">
    <property type="nucleotide sequence ID" value="NZ_JASHIE010000001.1"/>
</dbReference>
<sequence>MTKHNEIHPSDIWSKDKADFLVNFIENQSDLQTPERLIRNKMLAIQYQIEDYLESNPSDEIKSIAYFVKLYIKAFNVSQSKVAKLFQMQESNFCKYINGERKLNSSFIIKISELTQTNPEYWLRIEAKSKLWEIQKEKKDKKHEEYTLSRLLSIE</sequence>